<dbReference type="Pfam" id="PF00296">
    <property type="entry name" value="Bac_luciferase"/>
    <property type="match status" value="1"/>
</dbReference>
<dbReference type="SUPFAM" id="SSF51679">
    <property type="entry name" value="Bacterial luciferase-like"/>
    <property type="match status" value="1"/>
</dbReference>
<keyword evidence="3" id="KW-0560">Oxidoreductase</keyword>
<sequence length="339" mass="36143">MLSVPLSAMDLSWVERGRGARHALTSTVELARRVEKFGYRRFWVAEHHSSASSASAAPAVLIGQITAATSGIRVGSGGVMLNNHAPLAVAEQFATLDALHPGRVDLGIGRGPGTRNAAAIRSLRRGDPDTDGDDYEQHVRDLLGFIAQDTAEPAVTVLPEFESATAPWLLSSSTAGAALAAELGLPLAFAHHLRPDNTDAAIAVYRENFRPSRWASRSYVLLAVHTICADTDGRADELARPAYLWRARLATGKSGSLLPRAEAAGYAFTAEEQQFVDGYRTNQVLGDPDSVTRKLTDLAERTGADELMLLTPVYDIEDRARSFELVAARAGTAAAASGG</sequence>
<dbReference type="InterPro" id="IPR011251">
    <property type="entry name" value="Luciferase-like_dom"/>
</dbReference>
<keyword evidence="4" id="KW-1185">Reference proteome</keyword>
<dbReference type="EC" id="1.-.-.-" evidence="3"/>
<evidence type="ECO:0000313" key="3">
    <source>
        <dbReference type="EMBL" id="MFD1524440.1"/>
    </source>
</evidence>
<dbReference type="InterPro" id="IPR050766">
    <property type="entry name" value="Bact_Lucif_Oxidored"/>
</dbReference>
<dbReference type="InterPro" id="IPR019949">
    <property type="entry name" value="CmoO-like"/>
</dbReference>
<feature type="domain" description="Luciferase-like" evidence="2">
    <location>
        <begin position="22"/>
        <end position="305"/>
    </location>
</feature>
<dbReference type="PANTHER" id="PTHR30137">
    <property type="entry name" value="LUCIFERASE-LIKE MONOOXYGENASE"/>
    <property type="match status" value="1"/>
</dbReference>
<evidence type="ECO:0000256" key="1">
    <source>
        <dbReference type="ARBA" id="ARBA00007789"/>
    </source>
</evidence>
<proteinExistence type="predicted"/>
<dbReference type="NCBIfam" id="TIGR03558">
    <property type="entry name" value="oxido_grp_1"/>
    <property type="match status" value="1"/>
</dbReference>
<dbReference type="PANTHER" id="PTHR30137:SF6">
    <property type="entry name" value="LUCIFERASE-LIKE MONOOXYGENASE"/>
    <property type="match status" value="1"/>
</dbReference>
<dbReference type="InterPro" id="IPR036661">
    <property type="entry name" value="Luciferase-like_sf"/>
</dbReference>
<evidence type="ECO:0000313" key="4">
    <source>
        <dbReference type="Proteomes" id="UP001597114"/>
    </source>
</evidence>
<protein>
    <submittedName>
        <fullName evidence="3">LLM class flavin-dependent oxidoreductase</fullName>
        <ecNumber evidence="3">1.-.-.-</ecNumber>
    </submittedName>
</protein>
<dbReference type="GO" id="GO:0016491">
    <property type="term" value="F:oxidoreductase activity"/>
    <property type="evidence" value="ECO:0007669"/>
    <property type="project" value="UniProtKB-KW"/>
</dbReference>
<accession>A0ABW4FC74</accession>
<gene>
    <name evidence="3" type="ORF">ACFSJD_43645</name>
</gene>
<dbReference type="Proteomes" id="UP001597114">
    <property type="component" value="Unassembled WGS sequence"/>
</dbReference>
<dbReference type="RefSeq" id="WP_344717599.1">
    <property type="nucleotide sequence ID" value="NZ_BAAAUS010000001.1"/>
</dbReference>
<comment type="similarity">
    <text evidence="1">To bacterial alkanal monooxygenase alpha and beta chains.</text>
</comment>
<comment type="caution">
    <text evidence="3">The sequence shown here is derived from an EMBL/GenBank/DDBJ whole genome shotgun (WGS) entry which is preliminary data.</text>
</comment>
<reference evidence="4" key="1">
    <citation type="journal article" date="2019" name="Int. J. Syst. Evol. Microbiol.">
        <title>The Global Catalogue of Microorganisms (GCM) 10K type strain sequencing project: providing services to taxonomists for standard genome sequencing and annotation.</title>
        <authorList>
            <consortium name="The Broad Institute Genomics Platform"/>
            <consortium name="The Broad Institute Genome Sequencing Center for Infectious Disease"/>
            <person name="Wu L."/>
            <person name="Ma J."/>
        </authorList>
    </citation>
    <scope>NUCLEOTIDE SEQUENCE [LARGE SCALE GENOMIC DNA]</scope>
    <source>
        <strain evidence="4">CCM 7043</strain>
    </source>
</reference>
<dbReference type="EMBL" id="JBHUCO010000082">
    <property type="protein sequence ID" value="MFD1524440.1"/>
    <property type="molecule type" value="Genomic_DNA"/>
</dbReference>
<name>A0ABW4FC74_9PSEU</name>
<dbReference type="Gene3D" id="3.20.20.30">
    <property type="entry name" value="Luciferase-like domain"/>
    <property type="match status" value="1"/>
</dbReference>
<organism evidence="3 4">
    <name type="scientific">Pseudonocardia yunnanensis</name>
    <dbReference type="NCBI Taxonomy" id="58107"/>
    <lineage>
        <taxon>Bacteria</taxon>
        <taxon>Bacillati</taxon>
        <taxon>Actinomycetota</taxon>
        <taxon>Actinomycetes</taxon>
        <taxon>Pseudonocardiales</taxon>
        <taxon>Pseudonocardiaceae</taxon>
        <taxon>Pseudonocardia</taxon>
    </lineage>
</organism>
<evidence type="ECO:0000259" key="2">
    <source>
        <dbReference type="Pfam" id="PF00296"/>
    </source>
</evidence>